<evidence type="ECO:0000313" key="5">
    <source>
        <dbReference type="Proteomes" id="UP000016566"/>
    </source>
</evidence>
<proteinExistence type="predicted"/>
<dbReference type="SUPFAM" id="SSF53474">
    <property type="entry name" value="alpha/beta-Hydrolases"/>
    <property type="match status" value="1"/>
</dbReference>
<dbReference type="InterPro" id="IPR029058">
    <property type="entry name" value="AB_hydrolase_fold"/>
</dbReference>
<dbReference type="GO" id="GO:0016042">
    <property type="term" value="P:lipid catabolic process"/>
    <property type="evidence" value="ECO:0007669"/>
    <property type="project" value="UniProtKB-KW"/>
</dbReference>
<keyword evidence="4" id="KW-0449">Lipoprotein</keyword>
<dbReference type="GO" id="GO:0003847">
    <property type="term" value="F:1-alkyl-2-acetylglycerophosphocholine esterase activity"/>
    <property type="evidence" value="ECO:0007669"/>
    <property type="project" value="TreeGrafter"/>
</dbReference>
<dbReference type="eggNOG" id="COG4188">
    <property type="taxonomic scope" value="Bacteria"/>
</dbReference>
<dbReference type="PANTHER" id="PTHR10272:SF0">
    <property type="entry name" value="PLATELET-ACTIVATING FACTOR ACETYLHYDROLASE"/>
    <property type="match status" value="1"/>
</dbReference>
<dbReference type="Pfam" id="PF03403">
    <property type="entry name" value="PAF-AH_p_II"/>
    <property type="match status" value="1"/>
</dbReference>
<name>U2YY94_9RHOB</name>
<organism evidence="4 5">
    <name type="scientific">Limimaricola cinnabarinus LL-001</name>
    <dbReference type="NCBI Taxonomy" id="1337093"/>
    <lineage>
        <taxon>Bacteria</taxon>
        <taxon>Pseudomonadati</taxon>
        <taxon>Pseudomonadota</taxon>
        <taxon>Alphaproteobacteria</taxon>
        <taxon>Rhodobacterales</taxon>
        <taxon>Paracoccaceae</taxon>
        <taxon>Limimaricola</taxon>
    </lineage>
</organism>
<keyword evidence="2" id="KW-0442">Lipid degradation</keyword>
<dbReference type="STRING" id="1337093.MBELCI_0087"/>
<dbReference type="PANTHER" id="PTHR10272">
    <property type="entry name" value="PLATELET-ACTIVATING FACTOR ACETYLHYDROLASE"/>
    <property type="match status" value="1"/>
</dbReference>
<sequence>MKNDQVPVGRRDADRAPAMAENRIDRIRPDAPELAAPGDHVIGVTTMSFTREAVPDVARATEDGVEEYDREITVEVWYPAAEGTEAGGSYTALLRDGVTEVQLRGRAARDAAPAAQGAFPLVLVSHGYPGNRFLMSHLAENIATKGYVVASIDHPDSTYDDMGPFGSTLVNRPHDQAFVLDRMAGLDDPIGAITDGDTAAVIGYSMGGYGALVLSGAGLTDTFRALPYAPPQQLLEINAMGSETLAALPDERVRAVVAIGPWGRNREAWDAEGLSAIDTPLMLIAGGVDDVSGYEAIRSIFMETTRTERHLLTFDNANHNAAAPMPAPEESWAVSESLGYAPFDHYADPVWDTVRMNNITQHFVTAFLDLHLKSDTAKAEYLDLVPDSADAVWDRAEDGTPHETDTYWTGFANRSAKGLRFETRNVGQ</sequence>
<gene>
    <name evidence="4" type="ORF">MBELCI_0087</name>
</gene>
<evidence type="ECO:0000256" key="2">
    <source>
        <dbReference type="ARBA" id="ARBA00022963"/>
    </source>
</evidence>
<accession>U2YY94</accession>
<evidence type="ECO:0000256" key="1">
    <source>
        <dbReference type="ARBA" id="ARBA00022801"/>
    </source>
</evidence>
<keyword evidence="5" id="KW-1185">Reference proteome</keyword>
<evidence type="ECO:0000256" key="3">
    <source>
        <dbReference type="ARBA" id="ARBA00023098"/>
    </source>
</evidence>
<dbReference type="RefSeq" id="WP_021692144.1">
    <property type="nucleotide sequence ID" value="NZ_BATB01000001.1"/>
</dbReference>
<dbReference type="Gene3D" id="3.40.50.1820">
    <property type="entry name" value="alpha/beta hydrolase"/>
    <property type="match status" value="1"/>
</dbReference>
<dbReference type="Proteomes" id="UP000016566">
    <property type="component" value="Unassembled WGS sequence"/>
</dbReference>
<dbReference type="AlphaFoldDB" id="U2YY94"/>
<keyword evidence="3" id="KW-0443">Lipid metabolism</keyword>
<protein>
    <submittedName>
        <fullName evidence="4">Probable lipoprotein signal peptide</fullName>
    </submittedName>
</protein>
<keyword evidence="1" id="KW-0378">Hydrolase</keyword>
<comment type="caution">
    <text evidence="4">The sequence shown here is derived from an EMBL/GenBank/DDBJ whole genome shotgun (WGS) entry which is preliminary data.</text>
</comment>
<dbReference type="EMBL" id="BATB01000001">
    <property type="protein sequence ID" value="GAD54035.1"/>
    <property type="molecule type" value="Genomic_DNA"/>
</dbReference>
<evidence type="ECO:0000313" key="4">
    <source>
        <dbReference type="EMBL" id="GAD54035.1"/>
    </source>
</evidence>
<reference evidence="4" key="1">
    <citation type="journal article" date="2013" name="Genome Announc.">
        <title>Draft Genome Sequence of Loktanella cinnabarina LL-001T, Isolated from Deep-Sea Floor Sediment.</title>
        <authorList>
            <person name="Nishi S."/>
            <person name="Tsubouchi T."/>
            <person name="Takaki Y."/>
            <person name="Koyanagi R."/>
            <person name="Satoh N."/>
            <person name="Maruyama T."/>
            <person name="Hatada Y."/>
        </authorList>
    </citation>
    <scope>NUCLEOTIDE SEQUENCE [LARGE SCALE GENOMIC DNA]</scope>
    <source>
        <strain evidence="4">LL-001</strain>
    </source>
</reference>